<evidence type="ECO:0000313" key="3">
    <source>
        <dbReference type="Proteomes" id="UP000526033"/>
    </source>
</evidence>
<dbReference type="GO" id="GO:0003700">
    <property type="term" value="F:DNA-binding transcription factor activity"/>
    <property type="evidence" value="ECO:0007669"/>
    <property type="project" value="InterPro"/>
</dbReference>
<proteinExistence type="predicted"/>
<dbReference type="PROSITE" id="PS50987">
    <property type="entry name" value="HTH_ARSR_2"/>
    <property type="match status" value="1"/>
</dbReference>
<feature type="domain" description="HTH arsR-type" evidence="1">
    <location>
        <begin position="1"/>
        <end position="92"/>
    </location>
</feature>
<dbReference type="InterPro" id="IPR036390">
    <property type="entry name" value="WH_DNA-bd_sf"/>
</dbReference>
<dbReference type="InterPro" id="IPR001845">
    <property type="entry name" value="HTH_ArsR_DNA-bd_dom"/>
</dbReference>
<protein>
    <submittedName>
        <fullName evidence="2">Winged helix-turn-helix transcriptional regulator</fullName>
    </submittedName>
</protein>
<name>A0A7X9HH33_UNCKA</name>
<dbReference type="Gene3D" id="1.10.10.10">
    <property type="entry name" value="Winged helix-like DNA-binding domain superfamily/Winged helix DNA-binding domain"/>
    <property type="match status" value="1"/>
</dbReference>
<evidence type="ECO:0000313" key="2">
    <source>
        <dbReference type="EMBL" id="NMB70504.1"/>
    </source>
</evidence>
<dbReference type="InterPro" id="IPR036388">
    <property type="entry name" value="WH-like_DNA-bd_sf"/>
</dbReference>
<dbReference type="SMART" id="SM00418">
    <property type="entry name" value="HTH_ARSR"/>
    <property type="match status" value="1"/>
</dbReference>
<comment type="caution">
    <text evidence="2">The sequence shown here is derived from an EMBL/GenBank/DDBJ whole genome shotgun (WGS) entry which is preliminary data.</text>
</comment>
<gene>
    <name evidence="2" type="ORF">GYA27_04935</name>
</gene>
<dbReference type="AlphaFoldDB" id="A0A7X9HH33"/>
<dbReference type="EMBL" id="JAAZNL010000067">
    <property type="protein sequence ID" value="NMB70504.1"/>
    <property type="molecule type" value="Genomic_DNA"/>
</dbReference>
<dbReference type="SUPFAM" id="SSF46785">
    <property type="entry name" value="Winged helix' DNA-binding domain"/>
    <property type="match status" value="1"/>
</dbReference>
<accession>A0A7X9HH33</accession>
<reference evidence="2 3" key="1">
    <citation type="journal article" date="2020" name="Biotechnol. Biofuels">
        <title>New insights from the biogas microbiome by comprehensive genome-resolved metagenomics of nearly 1600 species originating from multiple anaerobic digesters.</title>
        <authorList>
            <person name="Campanaro S."/>
            <person name="Treu L."/>
            <person name="Rodriguez-R L.M."/>
            <person name="Kovalovszki A."/>
            <person name="Ziels R.M."/>
            <person name="Maus I."/>
            <person name="Zhu X."/>
            <person name="Kougias P.G."/>
            <person name="Basile A."/>
            <person name="Luo G."/>
            <person name="Schluter A."/>
            <person name="Konstantinidis K.T."/>
            <person name="Angelidaki I."/>
        </authorList>
    </citation>
    <scope>NUCLEOTIDE SEQUENCE [LARGE SCALE GENOMIC DNA]</scope>
    <source>
        <strain evidence="2">AS27yjCOA_165</strain>
    </source>
</reference>
<evidence type="ECO:0000259" key="1">
    <source>
        <dbReference type="PROSITE" id="PS50987"/>
    </source>
</evidence>
<sequence>MYKEEAIAVAKALANESRFKVLMQLYIEPQTFKNLKEISGLEKSALSNNLLRLTDIGLIEKHQHGFYRITKDGKKLLETLADFIKESSDRQRETEIANAERHMVQSFLEPHKRNTRS</sequence>
<organism evidence="2 3">
    <name type="scientific">candidate division WWE3 bacterium</name>
    <dbReference type="NCBI Taxonomy" id="2053526"/>
    <lineage>
        <taxon>Bacteria</taxon>
        <taxon>Katanobacteria</taxon>
    </lineage>
</organism>
<dbReference type="Proteomes" id="UP000526033">
    <property type="component" value="Unassembled WGS sequence"/>
</dbReference>